<dbReference type="PROSITE" id="PS50977">
    <property type="entry name" value="HTH_TETR_2"/>
    <property type="match status" value="1"/>
</dbReference>
<evidence type="ECO:0000256" key="2">
    <source>
        <dbReference type="ARBA" id="ARBA00023125"/>
    </source>
</evidence>
<keyword evidence="2 4" id="KW-0238">DNA-binding</keyword>
<evidence type="ECO:0000313" key="6">
    <source>
        <dbReference type="EMBL" id="MCI3273448.1"/>
    </source>
</evidence>
<evidence type="ECO:0000256" key="1">
    <source>
        <dbReference type="ARBA" id="ARBA00023015"/>
    </source>
</evidence>
<dbReference type="Pfam" id="PF00440">
    <property type="entry name" value="TetR_N"/>
    <property type="match status" value="1"/>
</dbReference>
<feature type="domain" description="HTH tetR-type" evidence="5">
    <location>
        <begin position="18"/>
        <end position="78"/>
    </location>
</feature>
<protein>
    <submittedName>
        <fullName evidence="6">TetR/AcrR family transcriptional regulator</fullName>
    </submittedName>
</protein>
<organism evidence="6 7">
    <name type="scientific">Streptomyces cylindrosporus</name>
    <dbReference type="NCBI Taxonomy" id="2927583"/>
    <lineage>
        <taxon>Bacteria</taxon>
        <taxon>Bacillati</taxon>
        <taxon>Actinomycetota</taxon>
        <taxon>Actinomycetes</taxon>
        <taxon>Kitasatosporales</taxon>
        <taxon>Streptomycetaceae</taxon>
        <taxon>Streptomyces</taxon>
    </lineage>
</organism>
<evidence type="ECO:0000256" key="3">
    <source>
        <dbReference type="ARBA" id="ARBA00023163"/>
    </source>
</evidence>
<accession>A0ABS9Y896</accession>
<dbReference type="PRINTS" id="PR00455">
    <property type="entry name" value="HTHTETR"/>
</dbReference>
<name>A0ABS9Y896_9ACTN</name>
<dbReference type="PANTHER" id="PTHR30055">
    <property type="entry name" value="HTH-TYPE TRANSCRIPTIONAL REGULATOR RUTR"/>
    <property type="match status" value="1"/>
</dbReference>
<dbReference type="InterPro" id="IPR001647">
    <property type="entry name" value="HTH_TetR"/>
</dbReference>
<keyword evidence="3" id="KW-0804">Transcription</keyword>
<evidence type="ECO:0000259" key="5">
    <source>
        <dbReference type="PROSITE" id="PS50977"/>
    </source>
</evidence>
<proteinExistence type="predicted"/>
<dbReference type="RefSeq" id="WP_242766708.1">
    <property type="nucleotide sequence ID" value="NZ_JALDAY010000006.1"/>
</dbReference>
<dbReference type="PANTHER" id="PTHR30055:SF234">
    <property type="entry name" value="HTH-TYPE TRANSCRIPTIONAL REGULATOR BETI"/>
    <property type="match status" value="1"/>
</dbReference>
<evidence type="ECO:0000256" key="4">
    <source>
        <dbReference type="PROSITE-ProRule" id="PRU00335"/>
    </source>
</evidence>
<reference evidence="6" key="1">
    <citation type="submission" date="2022-03" db="EMBL/GenBank/DDBJ databases">
        <title>Streptomyces 7R015 and 7R016 isolated from Barleria lupulina in Thailand.</title>
        <authorList>
            <person name="Kanchanasin P."/>
            <person name="Phongsopitanun W."/>
            <person name="Tanasupawat S."/>
        </authorList>
    </citation>
    <scope>NUCLEOTIDE SEQUENCE</scope>
    <source>
        <strain evidence="6">7R015</strain>
    </source>
</reference>
<dbReference type="SUPFAM" id="SSF46689">
    <property type="entry name" value="Homeodomain-like"/>
    <property type="match status" value="1"/>
</dbReference>
<gene>
    <name evidence="6" type="ORF">MQP27_20330</name>
</gene>
<dbReference type="Proteomes" id="UP001165269">
    <property type="component" value="Unassembled WGS sequence"/>
</dbReference>
<keyword evidence="7" id="KW-1185">Reference proteome</keyword>
<dbReference type="InterPro" id="IPR009057">
    <property type="entry name" value="Homeodomain-like_sf"/>
</dbReference>
<dbReference type="Gene3D" id="1.10.357.10">
    <property type="entry name" value="Tetracycline Repressor, domain 2"/>
    <property type="match status" value="1"/>
</dbReference>
<comment type="caution">
    <text evidence="6">The sequence shown here is derived from an EMBL/GenBank/DDBJ whole genome shotgun (WGS) entry which is preliminary data.</text>
</comment>
<feature type="DNA-binding region" description="H-T-H motif" evidence="4">
    <location>
        <begin position="41"/>
        <end position="60"/>
    </location>
</feature>
<dbReference type="EMBL" id="JALDAY010000006">
    <property type="protein sequence ID" value="MCI3273448.1"/>
    <property type="molecule type" value="Genomic_DNA"/>
</dbReference>
<evidence type="ECO:0000313" key="7">
    <source>
        <dbReference type="Proteomes" id="UP001165269"/>
    </source>
</evidence>
<keyword evidence="1" id="KW-0805">Transcription regulation</keyword>
<dbReference type="InterPro" id="IPR050109">
    <property type="entry name" value="HTH-type_TetR-like_transc_reg"/>
</dbReference>
<sequence length="197" mass="21528">MVANPAEPVLRLQSIHRSPAQARILSAALGLFADHGVSGTSLQMIADALGVTKAAVYHQFKTKNEIVLAVAETEFAQLEAALEEAEAEPSRERAREMLLRRVIDVAVGRRRWVRALQNDPVMVRLLTAHAPLMHVMDRVYGLLLDDMGNGSKVRMAMMGATIGATVVHPLVAGLDDETLRRELLHAARRLFDVPGVA</sequence>